<gene>
    <name evidence="1" type="ORF">O6H91_09G013900</name>
</gene>
<evidence type="ECO:0000313" key="1">
    <source>
        <dbReference type="EMBL" id="KAJ7542827.1"/>
    </source>
</evidence>
<dbReference type="Proteomes" id="UP001162992">
    <property type="component" value="Chromosome 9"/>
</dbReference>
<evidence type="ECO:0000313" key="2">
    <source>
        <dbReference type="Proteomes" id="UP001162992"/>
    </source>
</evidence>
<protein>
    <submittedName>
        <fullName evidence="1">Uncharacterized protein</fullName>
    </submittedName>
</protein>
<reference evidence="2" key="1">
    <citation type="journal article" date="2024" name="Proc. Natl. Acad. Sci. U.S.A.">
        <title>Extraordinary preservation of gene collinearity over three hundred million years revealed in homosporous lycophytes.</title>
        <authorList>
            <person name="Li C."/>
            <person name="Wickell D."/>
            <person name="Kuo L.Y."/>
            <person name="Chen X."/>
            <person name="Nie B."/>
            <person name="Liao X."/>
            <person name="Peng D."/>
            <person name="Ji J."/>
            <person name="Jenkins J."/>
            <person name="Williams M."/>
            <person name="Shu S."/>
            <person name="Plott C."/>
            <person name="Barry K."/>
            <person name="Rajasekar S."/>
            <person name="Grimwood J."/>
            <person name="Han X."/>
            <person name="Sun S."/>
            <person name="Hou Z."/>
            <person name="He W."/>
            <person name="Dai G."/>
            <person name="Sun C."/>
            <person name="Schmutz J."/>
            <person name="Leebens-Mack J.H."/>
            <person name="Li F.W."/>
            <person name="Wang L."/>
        </authorList>
    </citation>
    <scope>NUCLEOTIDE SEQUENCE [LARGE SCALE GENOMIC DNA]</scope>
    <source>
        <strain evidence="2">cv. PW_Plant_1</strain>
    </source>
</reference>
<dbReference type="EMBL" id="CM055100">
    <property type="protein sequence ID" value="KAJ7542827.1"/>
    <property type="molecule type" value="Genomic_DNA"/>
</dbReference>
<organism evidence="1 2">
    <name type="scientific">Diphasiastrum complanatum</name>
    <name type="common">Issler's clubmoss</name>
    <name type="synonym">Lycopodium complanatum</name>
    <dbReference type="NCBI Taxonomy" id="34168"/>
    <lineage>
        <taxon>Eukaryota</taxon>
        <taxon>Viridiplantae</taxon>
        <taxon>Streptophyta</taxon>
        <taxon>Embryophyta</taxon>
        <taxon>Tracheophyta</taxon>
        <taxon>Lycopodiopsida</taxon>
        <taxon>Lycopodiales</taxon>
        <taxon>Lycopodiaceae</taxon>
        <taxon>Lycopodioideae</taxon>
        <taxon>Diphasiastrum</taxon>
    </lineage>
</organism>
<name>A0ACC2CLI7_DIPCM</name>
<accession>A0ACC2CLI7</accession>
<proteinExistence type="predicted"/>
<sequence length="143" mass="16776">MMASMPMLRSMEGMFITFKHFLVATYTWFWHNPSRPELHNRKDGKLSFKQFAKSYNLFENKTSAVIFVVKDRITQDKDLMSMAVDARKIFCVVRIYADNIYGMKCLNKMEESIRKDQKMLCLIRRPRSCPPIALAAAKIATFY</sequence>
<keyword evidence="2" id="KW-1185">Reference proteome</keyword>
<comment type="caution">
    <text evidence="1">The sequence shown here is derived from an EMBL/GenBank/DDBJ whole genome shotgun (WGS) entry which is preliminary data.</text>
</comment>